<evidence type="ECO:0000256" key="1">
    <source>
        <dbReference type="SAM" id="MobiDB-lite"/>
    </source>
</evidence>
<comment type="caution">
    <text evidence="2">The sequence shown here is derived from an EMBL/GenBank/DDBJ whole genome shotgun (WGS) entry which is preliminary data.</text>
</comment>
<organism evidence="2 3">
    <name type="scientific">Pythium insidiosum</name>
    <name type="common">Pythiosis disease agent</name>
    <dbReference type="NCBI Taxonomy" id="114742"/>
    <lineage>
        <taxon>Eukaryota</taxon>
        <taxon>Sar</taxon>
        <taxon>Stramenopiles</taxon>
        <taxon>Oomycota</taxon>
        <taxon>Peronosporomycetes</taxon>
        <taxon>Pythiales</taxon>
        <taxon>Pythiaceae</taxon>
        <taxon>Pythium</taxon>
    </lineage>
</organism>
<keyword evidence="3" id="KW-1185">Reference proteome</keyword>
<gene>
    <name evidence="2" type="ORF">P43SY_011798</name>
</gene>
<feature type="compositionally biased region" description="Basic and acidic residues" evidence="1">
    <location>
        <begin position="345"/>
        <end position="356"/>
    </location>
</feature>
<dbReference type="AlphaFoldDB" id="A0AAD5L968"/>
<feature type="compositionally biased region" description="Acidic residues" evidence="1">
    <location>
        <begin position="281"/>
        <end position="309"/>
    </location>
</feature>
<evidence type="ECO:0000313" key="2">
    <source>
        <dbReference type="EMBL" id="KAJ0390893.1"/>
    </source>
</evidence>
<dbReference type="Proteomes" id="UP001209570">
    <property type="component" value="Unassembled WGS sequence"/>
</dbReference>
<dbReference type="EMBL" id="JAKCXM010001512">
    <property type="protein sequence ID" value="KAJ0390893.1"/>
    <property type="molecule type" value="Genomic_DNA"/>
</dbReference>
<feature type="region of interest" description="Disordered" evidence="1">
    <location>
        <begin position="277"/>
        <end position="356"/>
    </location>
</feature>
<accession>A0AAD5L968</accession>
<feature type="compositionally biased region" description="Basic and acidic residues" evidence="1">
    <location>
        <begin position="310"/>
        <end position="324"/>
    </location>
</feature>
<reference evidence="2" key="1">
    <citation type="submission" date="2021-12" db="EMBL/GenBank/DDBJ databases">
        <title>Prjna785345.</title>
        <authorList>
            <person name="Rujirawat T."/>
            <person name="Krajaejun T."/>
        </authorList>
    </citation>
    <scope>NUCLEOTIDE SEQUENCE</scope>
    <source>
        <strain evidence="2">Pi057C3</strain>
    </source>
</reference>
<protein>
    <recommendedName>
        <fullName evidence="4">C2 domain-containing protein</fullName>
    </recommendedName>
</protein>
<name>A0AAD5L968_PYTIN</name>
<proteinExistence type="predicted"/>
<sequence length="356" mass="39383">MTVGRVESSLQLSADGRAQLPLHSIVLDLERVLPQDPVILSVVREFDSHTEPVFPSTTVALASFIKTTAYNRFQLSLAAKQVVLNASSQWRPATSTKRTPPRAAANVVLIQPIHSSTVLKVTGLPAQVSEGSHGQVVRPGYYAVRVTIAGLPKRTRYVLRGHSSHEFNEYFTFMGQMLQEKDPDITVEVFRRGVDNAEIAVSSAKLPLTSFKDKRKDTHRAIELPGGVTVHCAVKWSGLKDIGHSLMFATCTISRASAAAAASTLGDAKTERAWLGGSKEAEEEPQEDEHVDEYKDDDDEEEDGEEDEEELRRWREEDDADLKRAKPSALQVLLRAMDGEDDDDERRSPRPRDAAA</sequence>
<dbReference type="CDD" id="cd00030">
    <property type="entry name" value="C2"/>
    <property type="match status" value="1"/>
</dbReference>
<evidence type="ECO:0008006" key="4">
    <source>
        <dbReference type="Google" id="ProtNLM"/>
    </source>
</evidence>
<evidence type="ECO:0000313" key="3">
    <source>
        <dbReference type="Proteomes" id="UP001209570"/>
    </source>
</evidence>